<dbReference type="InterPro" id="IPR012349">
    <property type="entry name" value="Split_barrel_FMN-bd"/>
</dbReference>
<evidence type="ECO:0000256" key="3">
    <source>
        <dbReference type="ARBA" id="ARBA00038054"/>
    </source>
</evidence>
<comment type="similarity">
    <text evidence="3">Belongs to the flavoredoxin family.</text>
</comment>
<evidence type="ECO:0000256" key="1">
    <source>
        <dbReference type="ARBA" id="ARBA00001917"/>
    </source>
</evidence>
<evidence type="ECO:0000259" key="4">
    <source>
        <dbReference type="SMART" id="SM00903"/>
    </source>
</evidence>
<evidence type="ECO:0000256" key="2">
    <source>
        <dbReference type="ARBA" id="ARBA00022630"/>
    </source>
</evidence>
<evidence type="ECO:0000313" key="6">
    <source>
        <dbReference type="Proteomes" id="UP000198847"/>
    </source>
</evidence>
<dbReference type="InterPro" id="IPR052174">
    <property type="entry name" value="Flavoredoxin"/>
</dbReference>
<dbReference type="OrthoDB" id="9806228at2"/>
<dbReference type="Gene3D" id="2.30.110.10">
    <property type="entry name" value="Electron Transport, Fmn-binding Protein, Chain A"/>
    <property type="match status" value="1"/>
</dbReference>
<dbReference type="Proteomes" id="UP000198847">
    <property type="component" value="Unassembled WGS sequence"/>
</dbReference>
<dbReference type="GO" id="GO:0010181">
    <property type="term" value="F:FMN binding"/>
    <property type="evidence" value="ECO:0007669"/>
    <property type="project" value="InterPro"/>
</dbReference>
<dbReference type="RefSeq" id="WP_091748797.1">
    <property type="nucleotide sequence ID" value="NZ_FODY01000018.1"/>
</dbReference>
<organism evidence="5 6">
    <name type="scientific">Propionispora vibrioides</name>
    <dbReference type="NCBI Taxonomy" id="112903"/>
    <lineage>
        <taxon>Bacteria</taxon>
        <taxon>Bacillati</taxon>
        <taxon>Bacillota</taxon>
        <taxon>Negativicutes</taxon>
        <taxon>Selenomonadales</taxon>
        <taxon>Sporomusaceae</taxon>
        <taxon>Propionispora</taxon>
    </lineage>
</organism>
<name>A0A1H8WVZ6_9FIRM</name>
<accession>A0A1H8WVZ6</accession>
<dbReference type="SUPFAM" id="SSF50475">
    <property type="entry name" value="FMN-binding split barrel"/>
    <property type="match status" value="1"/>
</dbReference>
<protein>
    <submittedName>
        <fullName evidence="5">NADH-FMN oxidoreductase RutF, flavin reductase (DIM6/NTAB) family</fullName>
    </submittedName>
</protein>
<dbReference type="PANTHER" id="PTHR43567">
    <property type="entry name" value="FLAVOREDOXIN-RELATED-RELATED"/>
    <property type="match status" value="1"/>
</dbReference>
<dbReference type="AlphaFoldDB" id="A0A1H8WVZ6"/>
<dbReference type="SMART" id="SM00903">
    <property type="entry name" value="Flavin_Reduct"/>
    <property type="match status" value="1"/>
</dbReference>
<evidence type="ECO:0000313" key="5">
    <source>
        <dbReference type="EMBL" id="SEP31880.1"/>
    </source>
</evidence>
<gene>
    <name evidence="5" type="ORF">SAMN04490178_11869</name>
</gene>
<reference evidence="5 6" key="1">
    <citation type="submission" date="2016-10" db="EMBL/GenBank/DDBJ databases">
        <authorList>
            <person name="de Groot N.N."/>
        </authorList>
    </citation>
    <scope>NUCLEOTIDE SEQUENCE [LARGE SCALE GENOMIC DNA]</scope>
    <source>
        <strain evidence="5 6">DSM 13305</strain>
    </source>
</reference>
<dbReference type="InterPro" id="IPR002563">
    <property type="entry name" value="Flavin_Rdtase-like_dom"/>
</dbReference>
<dbReference type="Pfam" id="PF01613">
    <property type="entry name" value="Flavin_Reduct"/>
    <property type="match status" value="1"/>
</dbReference>
<dbReference type="PANTHER" id="PTHR43567:SF1">
    <property type="entry name" value="FLAVOREDOXIN"/>
    <property type="match status" value="1"/>
</dbReference>
<dbReference type="EMBL" id="FODY01000018">
    <property type="protein sequence ID" value="SEP31880.1"/>
    <property type="molecule type" value="Genomic_DNA"/>
</dbReference>
<sequence length="186" mass="21010">MKKNIGSVIGLYPTPATIVGTVVEGRVNWLNIAHIGLIGLDRVMISSRKEHYSNRGIKENKTVSINLVNEAMLVEADYVGTATGSRTDKSKVFAYRMGELKSAPLIDKAYLSMECEVVDIYDHGNYDNFILKVVNTYVEENMLDESGNINYEKIRPVLFEMPTRTYLRTGDTIAKCWSLGRDYKDE</sequence>
<keyword evidence="2" id="KW-0285">Flavoprotein</keyword>
<dbReference type="STRING" id="112903.SAMN04490178_11869"/>
<comment type="cofactor">
    <cofactor evidence="1">
        <name>FMN</name>
        <dbReference type="ChEBI" id="CHEBI:58210"/>
    </cofactor>
</comment>
<proteinExistence type="inferred from homology"/>
<dbReference type="GO" id="GO:0016646">
    <property type="term" value="F:oxidoreductase activity, acting on the CH-NH group of donors, NAD or NADP as acceptor"/>
    <property type="evidence" value="ECO:0007669"/>
    <property type="project" value="UniProtKB-ARBA"/>
</dbReference>
<feature type="domain" description="Flavin reductase like" evidence="4">
    <location>
        <begin position="9"/>
        <end position="150"/>
    </location>
</feature>
<keyword evidence="6" id="KW-1185">Reference proteome</keyword>